<dbReference type="Pfam" id="PF13289">
    <property type="entry name" value="SIR2_2"/>
    <property type="match status" value="1"/>
</dbReference>
<dbReference type="EMBL" id="JASWER010000005">
    <property type="protein sequence ID" value="MDL5376809.1"/>
    <property type="molecule type" value="Genomic_DNA"/>
</dbReference>
<dbReference type="Gene3D" id="3.40.50.1220">
    <property type="entry name" value="TPP-binding domain"/>
    <property type="match status" value="1"/>
</dbReference>
<evidence type="ECO:0000313" key="2">
    <source>
        <dbReference type="Proteomes" id="UP001230807"/>
    </source>
</evidence>
<accession>A0ABT7MNM3</accession>
<organism evidence="1 2">
    <name type="scientific">Exiguobacterium mexicanum</name>
    <dbReference type="NCBI Taxonomy" id="340146"/>
    <lineage>
        <taxon>Bacteria</taxon>
        <taxon>Bacillati</taxon>
        <taxon>Bacillota</taxon>
        <taxon>Bacilli</taxon>
        <taxon>Bacillales</taxon>
        <taxon>Bacillales Family XII. Incertae Sedis</taxon>
        <taxon>Exiguobacterium</taxon>
    </lineage>
</organism>
<gene>
    <name evidence="1" type="ORF">QR695_07285</name>
</gene>
<dbReference type="Proteomes" id="UP001230807">
    <property type="component" value="Unassembled WGS sequence"/>
</dbReference>
<keyword evidence="2" id="KW-1185">Reference proteome</keyword>
<dbReference type="RefSeq" id="WP_286038341.1">
    <property type="nucleotide sequence ID" value="NZ_CP183077.1"/>
</dbReference>
<protein>
    <submittedName>
        <fullName evidence="1">SIR2 family protein</fullName>
    </submittedName>
</protein>
<dbReference type="InterPro" id="IPR029035">
    <property type="entry name" value="DHS-like_NAD/FAD-binding_dom"/>
</dbReference>
<dbReference type="SUPFAM" id="SSF52467">
    <property type="entry name" value="DHS-like NAD/FAD-binding domain"/>
    <property type="match status" value="1"/>
</dbReference>
<comment type="caution">
    <text evidence="1">The sequence shown here is derived from an EMBL/GenBank/DDBJ whole genome shotgun (WGS) entry which is preliminary data.</text>
</comment>
<evidence type="ECO:0000313" key="1">
    <source>
        <dbReference type="EMBL" id="MDL5376809.1"/>
    </source>
</evidence>
<proteinExistence type="predicted"/>
<name>A0ABT7MNM3_9BACL</name>
<reference evidence="1 2" key="1">
    <citation type="submission" date="2023-06" db="EMBL/GenBank/DDBJ databases">
        <title>Influencing factors and mechanism of Cr(VI) reduction by facultative anaerobic Exiguobacterium sp. PY14.</title>
        <authorList>
            <person name="Zou L."/>
        </authorList>
    </citation>
    <scope>NUCLEOTIDE SEQUENCE [LARGE SCALE GENOMIC DNA]</scope>
    <source>
        <strain evidence="1 2">PY14</strain>
    </source>
</reference>
<sequence length="591" mass="68473">MDDKMVSLSFSMESNKGVYALLLGSGVSYSAGIPTGWHILETLCGRLMKVQGSDKANAIEWYEEKYGKQPAYDEVIELLAKTSSDRNGLLREFFEPSKDDQEHGLKVPTQAHKAIAELVHDGFIKVIVTTNFDRLMEQALDALSVQYQTLYHDSDIEGMRPLTHAECTIIKVHGDYRDMRFKNITDELKEYSPELKGLLKQVFNDYGMIVSGWSAEWDTALKHTIRSVVGRRYSWYWHNFNEYLNPAAHEVVEFRDAHVIVDNKGADNFFYQLKENVLSISQNKKLNPDTLAMKISRLKKLLSQNRTIEINDFITNETKLLIDKVKFYNPNDRSKSSDELIIDWIPKIEEQSKELVSLLTVIAYYNAEAYESLLVETLERLTTMSESNGIVTLLKVKILPLQYIFYGVGMALVKSSNFNVLKKILTQPNVRNRSYQSQSFAEYMSPYNGLNEMARVLDKNNSFYLPFEELVMRPFILKNLLETNIWIDDHELDASYDIFEFLRTMYEKSRGTGRNYLYGRFAYRRENEALKNLLIKGKEEKDIWNVLELFERNQSKFKIALRDLINTLQGQANGDFIMASLILNTYFSDED</sequence>